<reference evidence="1" key="2">
    <citation type="submission" date="2020-09" db="EMBL/GenBank/DDBJ databases">
        <authorList>
            <person name="Sun Q."/>
            <person name="Ohkuma M."/>
        </authorList>
    </citation>
    <scope>NUCLEOTIDE SEQUENCE</scope>
    <source>
        <strain evidence="1">JCM 4122</strain>
    </source>
</reference>
<evidence type="ECO:0000313" key="1">
    <source>
        <dbReference type="EMBL" id="GHG12687.1"/>
    </source>
</evidence>
<name>A0A919BUE7_STRFL</name>
<accession>A0A919BUE7</accession>
<comment type="caution">
    <text evidence="1">The sequence shown here is derived from an EMBL/GenBank/DDBJ whole genome shotgun (WGS) entry which is preliminary data.</text>
</comment>
<evidence type="ECO:0000313" key="2">
    <source>
        <dbReference type="Proteomes" id="UP000632849"/>
    </source>
</evidence>
<proteinExistence type="predicted"/>
<dbReference type="EMBL" id="BNBE01000002">
    <property type="protein sequence ID" value="GHG12687.1"/>
    <property type="molecule type" value="Genomic_DNA"/>
</dbReference>
<sequence length="162" mass="17411">MPMRRPAPQRVSVRTAQYLAQAVHVRADAVVARGALQLGEGCGGRRYLHDRGQLGQLLEGEAVQLLRETVRAAHMHHGGGPPRERLVDRRVVVSSFPKGIERMAEWPAPPAPLRLTDPWPCGPAGGYAIAVPTTEFAARSALSRATVSGELSSPVSVEILLS</sequence>
<protein>
    <submittedName>
        <fullName evidence="1">Uncharacterized protein</fullName>
    </submittedName>
</protein>
<gene>
    <name evidence="1" type="ORF">GCM10017667_52750</name>
</gene>
<reference evidence="1" key="1">
    <citation type="journal article" date="2014" name="Int. J. Syst. Evol. Microbiol.">
        <title>Complete genome sequence of Corynebacterium casei LMG S-19264T (=DSM 44701T), isolated from a smear-ripened cheese.</title>
        <authorList>
            <consortium name="US DOE Joint Genome Institute (JGI-PGF)"/>
            <person name="Walter F."/>
            <person name="Albersmeier A."/>
            <person name="Kalinowski J."/>
            <person name="Ruckert C."/>
        </authorList>
    </citation>
    <scope>NUCLEOTIDE SEQUENCE</scope>
    <source>
        <strain evidence="1">JCM 4122</strain>
    </source>
</reference>
<organism evidence="1 2">
    <name type="scientific">Streptomyces filamentosus</name>
    <name type="common">Streptomyces roseosporus</name>
    <dbReference type="NCBI Taxonomy" id="67294"/>
    <lineage>
        <taxon>Bacteria</taxon>
        <taxon>Bacillati</taxon>
        <taxon>Actinomycetota</taxon>
        <taxon>Actinomycetes</taxon>
        <taxon>Kitasatosporales</taxon>
        <taxon>Streptomycetaceae</taxon>
        <taxon>Streptomyces</taxon>
    </lineage>
</organism>
<keyword evidence="2" id="KW-1185">Reference proteome</keyword>
<dbReference type="AlphaFoldDB" id="A0A919BUE7"/>
<dbReference type="Proteomes" id="UP000632849">
    <property type="component" value="Unassembled WGS sequence"/>
</dbReference>